<proteinExistence type="predicted"/>
<protein>
    <submittedName>
        <fullName evidence="2">Uncharacterized protein</fullName>
    </submittedName>
</protein>
<dbReference type="Gramene" id="Kaladp0014s0042.1.v1.1">
    <property type="protein sequence ID" value="Kaladp0014s0042.1.v1.1"/>
    <property type="gene ID" value="Kaladp0014s0042.v1.1"/>
</dbReference>
<name>A0A7N0SYS7_KALFE</name>
<organism evidence="2 3">
    <name type="scientific">Kalanchoe fedtschenkoi</name>
    <name type="common">Lavender scallops</name>
    <name type="synonym">South American air plant</name>
    <dbReference type="NCBI Taxonomy" id="63787"/>
    <lineage>
        <taxon>Eukaryota</taxon>
        <taxon>Viridiplantae</taxon>
        <taxon>Streptophyta</taxon>
        <taxon>Embryophyta</taxon>
        <taxon>Tracheophyta</taxon>
        <taxon>Spermatophyta</taxon>
        <taxon>Magnoliopsida</taxon>
        <taxon>eudicotyledons</taxon>
        <taxon>Gunneridae</taxon>
        <taxon>Pentapetalae</taxon>
        <taxon>Saxifragales</taxon>
        <taxon>Crassulaceae</taxon>
        <taxon>Kalanchoe</taxon>
    </lineage>
</organism>
<feature type="region of interest" description="Disordered" evidence="1">
    <location>
        <begin position="23"/>
        <end position="104"/>
    </location>
</feature>
<dbReference type="Proteomes" id="UP000594263">
    <property type="component" value="Unplaced"/>
</dbReference>
<sequence>MATDSADLGRGLWGLATRTTRRGLGKAAEQGNDSTGRAACAKRSATAGGTQAGVTRGGDAQPVGGRGARGRGFRPPRTDSLPARLDPREIHSGGQSGARPGCAGPALLPHRRRWCFGGFLVRGFWREKKLFALHT</sequence>
<evidence type="ECO:0000313" key="3">
    <source>
        <dbReference type="Proteomes" id="UP000594263"/>
    </source>
</evidence>
<reference evidence="2" key="1">
    <citation type="submission" date="2021-01" db="UniProtKB">
        <authorList>
            <consortium name="EnsemblPlants"/>
        </authorList>
    </citation>
    <scope>IDENTIFICATION</scope>
</reference>
<accession>A0A7N0SYS7</accession>
<dbReference type="EnsemblPlants" id="Kaladp0014s0042.1.v1.1">
    <property type="protein sequence ID" value="Kaladp0014s0042.1.v1.1"/>
    <property type="gene ID" value="Kaladp0014s0042.v1.1"/>
</dbReference>
<evidence type="ECO:0000256" key="1">
    <source>
        <dbReference type="SAM" id="MobiDB-lite"/>
    </source>
</evidence>
<evidence type="ECO:0000313" key="2">
    <source>
        <dbReference type="EnsemblPlants" id="Kaladp0014s0042.1.v1.1"/>
    </source>
</evidence>
<dbReference type="AlphaFoldDB" id="A0A7N0SYS7"/>
<keyword evidence="3" id="KW-1185">Reference proteome</keyword>